<dbReference type="GO" id="GO:0016616">
    <property type="term" value="F:oxidoreductase activity, acting on the CH-OH group of donors, NAD or NADP as acceptor"/>
    <property type="evidence" value="ECO:0007669"/>
    <property type="project" value="TreeGrafter"/>
</dbReference>
<comment type="similarity">
    <text evidence="1 3">Belongs to the short-chain dehydrogenases/reductases (SDR) family.</text>
</comment>
<accession>A0A318LER5</accession>
<protein>
    <submittedName>
        <fullName evidence="6">Short-chain dehydrogenase</fullName>
    </submittedName>
</protein>
<dbReference type="OrthoDB" id="9775296at2"/>
<dbReference type="PANTHER" id="PTHR24322">
    <property type="entry name" value="PKSB"/>
    <property type="match status" value="1"/>
</dbReference>
<evidence type="ECO:0000313" key="7">
    <source>
        <dbReference type="Proteomes" id="UP000247892"/>
    </source>
</evidence>
<evidence type="ECO:0000259" key="5">
    <source>
        <dbReference type="SMART" id="SM00822"/>
    </source>
</evidence>
<evidence type="ECO:0000313" key="6">
    <source>
        <dbReference type="EMBL" id="PXY16729.1"/>
    </source>
</evidence>
<dbReference type="SMART" id="SM00822">
    <property type="entry name" value="PKS_KR"/>
    <property type="match status" value="1"/>
</dbReference>
<dbReference type="InterPro" id="IPR020904">
    <property type="entry name" value="Sc_DH/Rdtase_CS"/>
</dbReference>
<reference evidence="6 7" key="1">
    <citation type="submission" date="2016-07" db="EMBL/GenBank/DDBJ databases">
        <title>Draft genome sequence of Prauserella sp. YIM 121212, isolated from alkaline soil.</title>
        <authorList>
            <person name="Ruckert C."/>
            <person name="Albersmeier A."/>
            <person name="Jiang C.-L."/>
            <person name="Jiang Y."/>
            <person name="Kalinowski J."/>
            <person name="Schneider O."/>
            <person name="Winkler A."/>
            <person name="Zotchev S.B."/>
        </authorList>
    </citation>
    <scope>NUCLEOTIDE SEQUENCE [LARGE SCALE GENOMIC DNA]</scope>
    <source>
        <strain evidence="6 7">YIM 121212</strain>
    </source>
</reference>
<dbReference type="Gene3D" id="3.40.50.720">
    <property type="entry name" value="NAD(P)-binding Rossmann-like Domain"/>
    <property type="match status" value="1"/>
</dbReference>
<dbReference type="Proteomes" id="UP000247892">
    <property type="component" value="Unassembled WGS sequence"/>
</dbReference>
<feature type="compositionally biased region" description="Basic and acidic residues" evidence="4">
    <location>
        <begin position="269"/>
        <end position="288"/>
    </location>
</feature>
<dbReference type="InterPro" id="IPR002347">
    <property type="entry name" value="SDR_fam"/>
</dbReference>
<dbReference type="InterPro" id="IPR036291">
    <property type="entry name" value="NAD(P)-bd_dom_sf"/>
</dbReference>
<dbReference type="SUPFAM" id="SSF51735">
    <property type="entry name" value="NAD(P)-binding Rossmann-fold domains"/>
    <property type="match status" value="1"/>
</dbReference>
<gene>
    <name evidence="6" type="ORF">BA062_38560</name>
</gene>
<dbReference type="PRINTS" id="PR00080">
    <property type="entry name" value="SDRFAMILY"/>
</dbReference>
<dbReference type="InterPro" id="IPR057326">
    <property type="entry name" value="KR_dom"/>
</dbReference>
<feature type="domain" description="Ketoreductase" evidence="5">
    <location>
        <begin position="7"/>
        <end position="186"/>
    </location>
</feature>
<dbReference type="Pfam" id="PF00106">
    <property type="entry name" value="adh_short"/>
    <property type="match status" value="1"/>
</dbReference>
<organism evidence="6 7">
    <name type="scientific">Prauserella flavalba</name>
    <dbReference type="NCBI Taxonomy" id="1477506"/>
    <lineage>
        <taxon>Bacteria</taxon>
        <taxon>Bacillati</taxon>
        <taxon>Actinomycetota</taxon>
        <taxon>Actinomycetes</taxon>
        <taxon>Pseudonocardiales</taxon>
        <taxon>Pseudonocardiaceae</taxon>
        <taxon>Prauserella</taxon>
    </lineage>
</organism>
<keyword evidence="7" id="KW-1185">Reference proteome</keyword>
<dbReference type="PANTHER" id="PTHR24322:SF736">
    <property type="entry name" value="RETINOL DEHYDROGENASE 10"/>
    <property type="match status" value="1"/>
</dbReference>
<dbReference type="CDD" id="cd05233">
    <property type="entry name" value="SDR_c"/>
    <property type="match status" value="1"/>
</dbReference>
<dbReference type="AlphaFoldDB" id="A0A318LER5"/>
<dbReference type="NCBIfam" id="NF005878">
    <property type="entry name" value="PRK07825.1"/>
    <property type="match status" value="1"/>
</dbReference>
<comment type="caution">
    <text evidence="6">The sequence shown here is derived from an EMBL/GenBank/DDBJ whole genome shotgun (WGS) entry which is preliminary data.</text>
</comment>
<dbReference type="PROSITE" id="PS00061">
    <property type="entry name" value="ADH_SHORT"/>
    <property type="match status" value="1"/>
</dbReference>
<dbReference type="PRINTS" id="PR00081">
    <property type="entry name" value="GDHRDH"/>
</dbReference>
<proteinExistence type="inferred from homology"/>
<keyword evidence="2" id="KW-0560">Oxidoreductase</keyword>
<evidence type="ECO:0000256" key="3">
    <source>
        <dbReference type="RuleBase" id="RU000363"/>
    </source>
</evidence>
<evidence type="ECO:0000256" key="1">
    <source>
        <dbReference type="ARBA" id="ARBA00006484"/>
    </source>
</evidence>
<name>A0A318LER5_9PSEU</name>
<sequence>MPALAGVVVAITGGSRGIGLATAQALAAAGATVAIGDLDVPPGWLADQHPAVRAWRVDVTDQDAFAGFLDEVESTCGPLDVLINNAGIMPLGSLGDEPASVAARQLAINLHAVIHGSRDALRRMLPRGRGHIVNVASQAGKVGFPGAATYCATKHGVVGLSEALRAELRGSGVAVSCVMPTVVRTELATGLGESPLVRPVTPQQVADAITAVLRRPRFDVYVPRSLAVVNRLLVLAPRALRDALLRISGADRVLAGADPVARAGYDARAVPERGQDAMADRPRERERR</sequence>
<evidence type="ECO:0000256" key="4">
    <source>
        <dbReference type="SAM" id="MobiDB-lite"/>
    </source>
</evidence>
<dbReference type="EMBL" id="MASU01000036">
    <property type="protein sequence ID" value="PXY16729.1"/>
    <property type="molecule type" value="Genomic_DNA"/>
</dbReference>
<dbReference type="RefSeq" id="WP_110344202.1">
    <property type="nucleotide sequence ID" value="NZ_MASU01000036.1"/>
</dbReference>
<feature type="region of interest" description="Disordered" evidence="4">
    <location>
        <begin position="265"/>
        <end position="288"/>
    </location>
</feature>
<evidence type="ECO:0000256" key="2">
    <source>
        <dbReference type="ARBA" id="ARBA00023002"/>
    </source>
</evidence>